<evidence type="ECO:0008006" key="5">
    <source>
        <dbReference type="Google" id="ProtNLM"/>
    </source>
</evidence>
<feature type="region of interest" description="Disordered" evidence="1">
    <location>
        <begin position="53"/>
        <end position="84"/>
    </location>
</feature>
<feature type="compositionally biased region" description="Basic and acidic residues" evidence="1">
    <location>
        <begin position="65"/>
        <end position="84"/>
    </location>
</feature>
<evidence type="ECO:0000313" key="3">
    <source>
        <dbReference type="EMBL" id="AFM23851.1"/>
    </source>
</evidence>
<gene>
    <name evidence="3" type="ordered locus">Desti_1137</name>
</gene>
<evidence type="ECO:0000256" key="1">
    <source>
        <dbReference type="SAM" id="MobiDB-lite"/>
    </source>
</evidence>
<organism evidence="3 4">
    <name type="scientific">Desulfomonile tiedjei (strain ATCC 49306 / DSM 6799 / DCB-1)</name>
    <dbReference type="NCBI Taxonomy" id="706587"/>
    <lineage>
        <taxon>Bacteria</taxon>
        <taxon>Pseudomonadati</taxon>
        <taxon>Thermodesulfobacteriota</taxon>
        <taxon>Desulfomonilia</taxon>
        <taxon>Desulfomonilales</taxon>
        <taxon>Desulfomonilaceae</taxon>
        <taxon>Desulfomonile</taxon>
    </lineage>
</organism>
<accession>I4C2R0</accession>
<dbReference type="STRING" id="706587.Desti_1137"/>
<keyword evidence="2" id="KW-0732">Signal</keyword>
<name>I4C2R0_DESTA</name>
<feature type="signal peptide" evidence="2">
    <location>
        <begin position="1"/>
        <end position="25"/>
    </location>
</feature>
<dbReference type="Proteomes" id="UP000006055">
    <property type="component" value="Chromosome"/>
</dbReference>
<keyword evidence="4" id="KW-1185">Reference proteome</keyword>
<sequence length="84" mass="9538">MKFHAMLLVMSILFMPLLSSCSALKAGNPVKAGFDTEQEEGWLTRKVPGLRSLSNIIPPPSEARQQWDERKKQQSEHWSREGSL</sequence>
<reference evidence="4" key="1">
    <citation type="submission" date="2012-06" db="EMBL/GenBank/DDBJ databases">
        <title>Complete sequence of chromosome of Desulfomonile tiedjei DSM 6799.</title>
        <authorList>
            <person name="Lucas S."/>
            <person name="Copeland A."/>
            <person name="Lapidus A."/>
            <person name="Glavina del Rio T."/>
            <person name="Dalin E."/>
            <person name="Tice H."/>
            <person name="Bruce D."/>
            <person name="Goodwin L."/>
            <person name="Pitluck S."/>
            <person name="Peters L."/>
            <person name="Ovchinnikova G."/>
            <person name="Zeytun A."/>
            <person name="Lu M."/>
            <person name="Kyrpides N."/>
            <person name="Mavromatis K."/>
            <person name="Ivanova N."/>
            <person name="Brettin T."/>
            <person name="Detter J.C."/>
            <person name="Han C."/>
            <person name="Larimer F."/>
            <person name="Land M."/>
            <person name="Hauser L."/>
            <person name="Markowitz V."/>
            <person name="Cheng J.-F."/>
            <person name="Hugenholtz P."/>
            <person name="Woyke T."/>
            <person name="Wu D."/>
            <person name="Spring S."/>
            <person name="Schroeder M."/>
            <person name="Brambilla E."/>
            <person name="Klenk H.-P."/>
            <person name="Eisen J.A."/>
        </authorList>
    </citation>
    <scope>NUCLEOTIDE SEQUENCE [LARGE SCALE GENOMIC DNA]</scope>
    <source>
        <strain evidence="4">ATCC 49306 / DSM 6799 / DCB-1</strain>
    </source>
</reference>
<protein>
    <recommendedName>
        <fullName evidence="5">Lipoprotein</fullName>
    </recommendedName>
</protein>
<dbReference type="EMBL" id="CP003360">
    <property type="protein sequence ID" value="AFM23851.1"/>
    <property type="molecule type" value="Genomic_DNA"/>
</dbReference>
<dbReference type="AlphaFoldDB" id="I4C2R0"/>
<dbReference type="HOGENOM" id="CLU_2522200_0_0_7"/>
<dbReference type="KEGG" id="dti:Desti_1137"/>
<feature type="chain" id="PRO_5003686909" description="Lipoprotein" evidence="2">
    <location>
        <begin position="26"/>
        <end position="84"/>
    </location>
</feature>
<evidence type="ECO:0000313" key="4">
    <source>
        <dbReference type="Proteomes" id="UP000006055"/>
    </source>
</evidence>
<dbReference type="PROSITE" id="PS51257">
    <property type="entry name" value="PROKAR_LIPOPROTEIN"/>
    <property type="match status" value="1"/>
</dbReference>
<dbReference type="RefSeq" id="WP_014809004.1">
    <property type="nucleotide sequence ID" value="NC_018025.1"/>
</dbReference>
<evidence type="ECO:0000256" key="2">
    <source>
        <dbReference type="SAM" id="SignalP"/>
    </source>
</evidence>
<proteinExistence type="predicted"/>